<reference evidence="2" key="1">
    <citation type="journal article" date="2014" name="Int. J. Syst. Evol. Microbiol.">
        <title>Complete genome sequence of Corynebacterium casei LMG S-19264T (=DSM 44701T), isolated from a smear-ripened cheese.</title>
        <authorList>
            <consortium name="US DOE Joint Genome Institute (JGI-PGF)"/>
            <person name="Walter F."/>
            <person name="Albersmeier A."/>
            <person name="Kalinowski J."/>
            <person name="Ruckert C."/>
        </authorList>
    </citation>
    <scope>NUCLEOTIDE SEQUENCE</scope>
    <source>
        <strain evidence="2">JCM 3172</strain>
    </source>
</reference>
<comment type="caution">
    <text evidence="2">The sequence shown here is derived from an EMBL/GenBank/DDBJ whole genome shotgun (WGS) entry which is preliminary data.</text>
</comment>
<reference evidence="2" key="2">
    <citation type="submission" date="2020-09" db="EMBL/GenBank/DDBJ databases">
        <authorList>
            <person name="Sun Q."/>
            <person name="Ohkuma M."/>
        </authorList>
    </citation>
    <scope>NUCLEOTIDE SEQUENCE</scope>
    <source>
        <strain evidence="2">JCM 3172</strain>
    </source>
</reference>
<protein>
    <submittedName>
        <fullName evidence="2">Uncharacterized protein</fullName>
    </submittedName>
</protein>
<evidence type="ECO:0000256" key="1">
    <source>
        <dbReference type="SAM" id="MobiDB-lite"/>
    </source>
</evidence>
<organism evidence="2 3">
    <name type="scientific">Streptomyces purpureus</name>
    <dbReference type="NCBI Taxonomy" id="1951"/>
    <lineage>
        <taxon>Bacteria</taxon>
        <taxon>Bacillati</taxon>
        <taxon>Actinomycetota</taxon>
        <taxon>Actinomycetes</taxon>
        <taxon>Kitasatosporales</taxon>
        <taxon>Streptomycetaceae</taxon>
        <taxon>Streptomyces</taxon>
    </lineage>
</organism>
<name>A0A918H386_9ACTN</name>
<keyword evidence="3" id="KW-1185">Reference proteome</keyword>
<evidence type="ECO:0000313" key="3">
    <source>
        <dbReference type="Proteomes" id="UP000619486"/>
    </source>
</evidence>
<sequence>MASDERDPGGRAAGRGRRTERGPRAALTLQDIHGGRNTIGNVYHGGYTHTTYVQSADALPLLAGTISKERIAAVAREYAPGPRHGHARQVLDEQRVAVLRGQPGTGRTTAAIRLLSEATDREIFRLPETAAPMDELARHSGPGGFVLPLAKDGEPLTRTTLEALGALLHERDQYAVIVTDYGVRLSDVPSVAWEPAAPEVVLGRHLRLRLGDDTYHRHGQGLLQLPETEAFLDSPPRPRDCREYATMLACHHHGTVPRSALAAYAIRTDRRRVADALGNSHVSLWDKAFLIALAFLGPAPYPLLVECGDQLAELLYAKERGRPEPRGTLFDPDRLPRLLGLAHAELIPAEGTQWEGHPRELVAFRDPDDVLHVLSQLWFEHPVVRGPLKEWLGGLVPLGENPAVPFHLLDPAETALMDGLGVLTALDLRGVARPMLVDWAGSENESTAAVAANALGLAVGGDQARGTQVLELLREFPERGSHYRWAALITLQWFDGTRHGEVLDLLEPLIWPEEHEPDEDGAVTEASLHGTAGYVLSELGVTADPEGVAAIVARVHEWVTHPEARRQQVALEVLCRAHACTLDDYPDAEPLLFEVLLDADLPFPERTRREARAIWHKALYDRTNEPHLITALAATLRYPRARDQVARLVPDRPDRVRLATVLDALTAADPALEEHAAPLRAALAAAPDPTGGTP</sequence>
<dbReference type="RefSeq" id="WP_189202009.1">
    <property type="nucleotide sequence ID" value="NZ_BMQQ01000009.1"/>
</dbReference>
<dbReference type="Proteomes" id="UP000619486">
    <property type="component" value="Unassembled WGS sequence"/>
</dbReference>
<dbReference type="EMBL" id="BMQQ01000009">
    <property type="protein sequence ID" value="GGT34064.1"/>
    <property type="molecule type" value="Genomic_DNA"/>
</dbReference>
<proteinExistence type="predicted"/>
<accession>A0A918H386</accession>
<gene>
    <name evidence="2" type="ORF">GCM10014713_29810</name>
</gene>
<dbReference type="AlphaFoldDB" id="A0A918H386"/>
<evidence type="ECO:0000313" key="2">
    <source>
        <dbReference type="EMBL" id="GGT34064.1"/>
    </source>
</evidence>
<feature type="region of interest" description="Disordered" evidence="1">
    <location>
        <begin position="1"/>
        <end position="23"/>
    </location>
</feature>